<name>A0A645D2X7_9ZZZZ</name>
<gene>
    <name evidence="1" type="ORF">SDC9_130899</name>
</gene>
<dbReference type="EMBL" id="VSSQ01032540">
    <property type="protein sequence ID" value="MPM83830.1"/>
    <property type="molecule type" value="Genomic_DNA"/>
</dbReference>
<reference evidence="1" key="1">
    <citation type="submission" date="2019-08" db="EMBL/GenBank/DDBJ databases">
        <authorList>
            <person name="Kucharzyk K."/>
            <person name="Murdoch R.W."/>
            <person name="Higgins S."/>
            <person name="Loffler F."/>
        </authorList>
    </citation>
    <scope>NUCLEOTIDE SEQUENCE</scope>
</reference>
<protein>
    <submittedName>
        <fullName evidence="1">Uncharacterized protein</fullName>
    </submittedName>
</protein>
<proteinExistence type="predicted"/>
<sequence>MLTGNADDWRNTRLLVSPVPGADPSVVRVNRVANDALVLSLAQLPGYLIDAASMVSNAQLAGLAASCSETLARRLEKQIASCRLFDTL</sequence>
<evidence type="ECO:0000313" key="1">
    <source>
        <dbReference type="EMBL" id="MPM83830.1"/>
    </source>
</evidence>
<organism evidence="1">
    <name type="scientific">bioreactor metagenome</name>
    <dbReference type="NCBI Taxonomy" id="1076179"/>
    <lineage>
        <taxon>unclassified sequences</taxon>
        <taxon>metagenomes</taxon>
        <taxon>ecological metagenomes</taxon>
    </lineage>
</organism>
<comment type="caution">
    <text evidence="1">The sequence shown here is derived from an EMBL/GenBank/DDBJ whole genome shotgun (WGS) entry which is preliminary data.</text>
</comment>
<dbReference type="AlphaFoldDB" id="A0A645D2X7"/>
<accession>A0A645D2X7</accession>